<dbReference type="Proteomes" id="UP000730161">
    <property type="component" value="Unassembled WGS sequence"/>
</dbReference>
<keyword evidence="3" id="KW-1185">Reference proteome</keyword>
<organism evidence="2 3">
    <name type="scientific">Methanocalculus chunghsingensis</name>
    <dbReference type="NCBI Taxonomy" id="156457"/>
    <lineage>
        <taxon>Archaea</taxon>
        <taxon>Methanobacteriati</taxon>
        <taxon>Methanobacteriota</taxon>
        <taxon>Stenosarchaea group</taxon>
        <taxon>Methanomicrobia</taxon>
        <taxon>Methanomicrobiales</taxon>
        <taxon>Methanocalculaceae</taxon>
        <taxon>Methanocalculus</taxon>
    </lineage>
</organism>
<evidence type="ECO:0000313" key="2">
    <source>
        <dbReference type="EMBL" id="MBR1368350.1"/>
    </source>
</evidence>
<dbReference type="PANTHER" id="PTHR46825">
    <property type="entry name" value="D-ALANYL-D-ALANINE-CARBOXYPEPTIDASE/ENDOPEPTIDASE AMPH"/>
    <property type="match status" value="1"/>
</dbReference>
<gene>
    <name evidence="2" type="ORF">RJ53_02080</name>
</gene>
<sequence length="412" mass="45657">MRSMFMPFHFRIAILPILIMLVIASALIPGCTHSPEPVSEDYDKLLTSPPPSVEVRLQQIVSDGVTNAEIPGAVIEIETPDWRWRHATGYAALSPPIPAETGMHFFIASVTKPFVSVAILQLAEEGKLALDDPIDSYLPVDIMEAIAMSDEITIRQLLDHTSGIADYDEMSLVLEEYENPGYTVSYEQGMWDSLHAGPLYDPGMGYTYSNVNYILLTLIIDRASGRTYEEYILEYILNPVGMRNTSVHRTNRLPDPHMHALEEFEEDGIIMDFSNLYKQYDRGSGDIVSTTADLNAFHKALVSGMLISPSSRDEMMTISPQSKKNIDMSPLGSGNQGYGPGYIITSLDEPGNLTLYGHTGGYPGASTFWYYLAEEDTYLTLHANSAMRAAAVHEEILIPLLLFLTDRGPAGF</sequence>
<proteinExistence type="predicted"/>
<dbReference type="InterPro" id="IPR001466">
    <property type="entry name" value="Beta-lactam-related"/>
</dbReference>
<protein>
    <recommendedName>
        <fullName evidence="1">Beta-lactamase-related domain-containing protein</fullName>
    </recommendedName>
</protein>
<dbReference type="SUPFAM" id="SSF56601">
    <property type="entry name" value="beta-lactamase/transpeptidase-like"/>
    <property type="match status" value="1"/>
</dbReference>
<dbReference type="Pfam" id="PF00144">
    <property type="entry name" value="Beta-lactamase"/>
    <property type="match status" value="1"/>
</dbReference>
<dbReference type="InterPro" id="IPR012338">
    <property type="entry name" value="Beta-lactam/transpept-like"/>
</dbReference>
<evidence type="ECO:0000259" key="1">
    <source>
        <dbReference type="Pfam" id="PF00144"/>
    </source>
</evidence>
<dbReference type="Gene3D" id="3.40.710.10">
    <property type="entry name" value="DD-peptidase/beta-lactamase superfamily"/>
    <property type="match status" value="1"/>
</dbReference>
<dbReference type="InterPro" id="IPR050491">
    <property type="entry name" value="AmpC-like"/>
</dbReference>
<comment type="caution">
    <text evidence="2">The sequence shown here is derived from an EMBL/GenBank/DDBJ whole genome shotgun (WGS) entry which is preliminary data.</text>
</comment>
<name>A0A8J8B3L9_9EURY</name>
<dbReference type="EMBL" id="JWHL01000002">
    <property type="protein sequence ID" value="MBR1368350.1"/>
    <property type="molecule type" value="Genomic_DNA"/>
</dbReference>
<accession>A0A8J8B3L9</accession>
<evidence type="ECO:0000313" key="3">
    <source>
        <dbReference type="Proteomes" id="UP000730161"/>
    </source>
</evidence>
<feature type="domain" description="Beta-lactamase-related" evidence="1">
    <location>
        <begin position="57"/>
        <end position="387"/>
    </location>
</feature>
<reference evidence="2" key="1">
    <citation type="submission" date="2014-12" db="EMBL/GenBank/DDBJ databases">
        <authorList>
            <person name="Huang H.-H."/>
            <person name="Chen S.-C."/>
            <person name="Lai M.-C."/>
        </authorList>
    </citation>
    <scope>NUCLEOTIDE SEQUENCE</scope>
    <source>
        <strain evidence="2">K1F9705b</strain>
    </source>
</reference>
<dbReference type="AlphaFoldDB" id="A0A8J8B3L9"/>
<dbReference type="PANTHER" id="PTHR46825:SF7">
    <property type="entry name" value="D-ALANYL-D-ALANINE CARBOXYPEPTIDASE"/>
    <property type="match status" value="1"/>
</dbReference>